<feature type="region of interest" description="Disordered" evidence="2">
    <location>
        <begin position="352"/>
        <end position="374"/>
    </location>
</feature>
<feature type="coiled-coil region" evidence="1">
    <location>
        <begin position="2627"/>
        <end position="2661"/>
    </location>
</feature>
<feature type="region of interest" description="Disordered" evidence="2">
    <location>
        <begin position="4353"/>
        <end position="4377"/>
    </location>
</feature>
<feature type="compositionally biased region" description="Polar residues" evidence="2">
    <location>
        <begin position="4213"/>
        <end position="4230"/>
    </location>
</feature>
<dbReference type="SUPFAM" id="SSF56112">
    <property type="entry name" value="Protein kinase-like (PK-like)"/>
    <property type="match status" value="1"/>
</dbReference>
<feature type="region of interest" description="Disordered" evidence="2">
    <location>
        <begin position="3745"/>
        <end position="3769"/>
    </location>
</feature>
<feature type="compositionally biased region" description="Polar residues" evidence="2">
    <location>
        <begin position="5078"/>
        <end position="5089"/>
    </location>
</feature>
<proteinExistence type="predicted"/>
<protein>
    <recommendedName>
        <fullName evidence="4">Protein kinase domain-containing protein</fullName>
    </recommendedName>
</protein>
<feature type="compositionally biased region" description="Low complexity" evidence="2">
    <location>
        <begin position="3232"/>
        <end position="3265"/>
    </location>
</feature>
<feature type="compositionally biased region" description="Acidic residues" evidence="2">
    <location>
        <begin position="4462"/>
        <end position="4477"/>
    </location>
</feature>
<feature type="compositionally biased region" description="Low complexity" evidence="2">
    <location>
        <begin position="2040"/>
        <end position="2055"/>
    </location>
</feature>
<feature type="compositionally biased region" description="Low complexity" evidence="2">
    <location>
        <begin position="4844"/>
        <end position="4855"/>
    </location>
</feature>
<feature type="compositionally biased region" description="Polar residues" evidence="2">
    <location>
        <begin position="4645"/>
        <end position="4668"/>
    </location>
</feature>
<feature type="compositionally biased region" description="Polar residues" evidence="2">
    <location>
        <begin position="3393"/>
        <end position="3413"/>
    </location>
</feature>
<feature type="region of interest" description="Disordered" evidence="2">
    <location>
        <begin position="4205"/>
        <end position="4230"/>
    </location>
</feature>
<dbReference type="EMBL" id="CDMZ01003155">
    <property type="protein sequence ID" value="CUC10221.1"/>
    <property type="molecule type" value="Genomic_DNA"/>
</dbReference>
<feature type="region of interest" description="Disordered" evidence="2">
    <location>
        <begin position="5051"/>
        <end position="5089"/>
    </location>
</feature>
<feature type="region of interest" description="Disordered" evidence="2">
    <location>
        <begin position="3430"/>
        <end position="3457"/>
    </location>
</feature>
<feature type="compositionally biased region" description="Low complexity" evidence="2">
    <location>
        <begin position="4807"/>
        <end position="4822"/>
    </location>
</feature>
<feature type="compositionally biased region" description="Basic residues" evidence="2">
    <location>
        <begin position="3349"/>
        <end position="3359"/>
    </location>
</feature>
<feature type="compositionally biased region" description="Acidic residues" evidence="2">
    <location>
        <begin position="2029"/>
        <end position="2039"/>
    </location>
</feature>
<organism evidence="3">
    <name type="scientific">Chromera velia CCMP2878</name>
    <dbReference type="NCBI Taxonomy" id="1169474"/>
    <lineage>
        <taxon>Eukaryota</taxon>
        <taxon>Sar</taxon>
        <taxon>Alveolata</taxon>
        <taxon>Colpodellida</taxon>
        <taxon>Chromeraceae</taxon>
        <taxon>Chromera</taxon>
    </lineage>
</organism>
<feature type="compositionally biased region" description="Polar residues" evidence="2">
    <location>
        <begin position="3047"/>
        <end position="3056"/>
    </location>
</feature>
<feature type="compositionally biased region" description="Basic and acidic residues" evidence="2">
    <location>
        <begin position="441"/>
        <end position="453"/>
    </location>
</feature>
<feature type="compositionally biased region" description="Basic and acidic residues" evidence="2">
    <location>
        <begin position="4634"/>
        <end position="4643"/>
    </location>
</feature>
<feature type="region of interest" description="Disordered" evidence="2">
    <location>
        <begin position="2083"/>
        <end position="2122"/>
    </location>
</feature>
<feature type="compositionally biased region" description="Polar residues" evidence="2">
    <location>
        <begin position="469"/>
        <end position="479"/>
    </location>
</feature>
<feature type="compositionally biased region" description="Basic residues" evidence="2">
    <location>
        <begin position="3447"/>
        <end position="3457"/>
    </location>
</feature>
<feature type="region of interest" description="Disordered" evidence="2">
    <location>
        <begin position="3818"/>
        <end position="3870"/>
    </location>
</feature>
<feature type="compositionally biased region" description="Gly residues" evidence="2">
    <location>
        <begin position="4976"/>
        <end position="4994"/>
    </location>
</feature>
<feature type="region of interest" description="Disordered" evidence="2">
    <location>
        <begin position="5112"/>
        <end position="5160"/>
    </location>
</feature>
<feature type="region of interest" description="Disordered" evidence="2">
    <location>
        <begin position="3036"/>
        <end position="3118"/>
    </location>
</feature>
<feature type="compositionally biased region" description="Basic and acidic residues" evidence="2">
    <location>
        <begin position="4519"/>
        <end position="4535"/>
    </location>
</feature>
<evidence type="ECO:0000313" key="3">
    <source>
        <dbReference type="EMBL" id="CUC10221.1"/>
    </source>
</evidence>
<feature type="region of interest" description="Disordered" evidence="2">
    <location>
        <begin position="3594"/>
        <end position="3671"/>
    </location>
</feature>
<feature type="compositionally biased region" description="Polar residues" evidence="2">
    <location>
        <begin position="2947"/>
        <end position="2956"/>
    </location>
</feature>
<feature type="compositionally biased region" description="Low complexity" evidence="2">
    <location>
        <begin position="4901"/>
        <end position="4912"/>
    </location>
</feature>
<dbReference type="VEuPathDB" id="CryptoDB:Cvel_7475"/>
<feature type="compositionally biased region" description="Polar residues" evidence="2">
    <location>
        <begin position="1747"/>
        <end position="1776"/>
    </location>
</feature>
<feature type="region of interest" description="Disordered" evidence="2">
    <location>
        <begin position="3232"/>
        <end position="3295"/>
    </location>
</feature>
<keyword evidence="1" id="KW-0175">Coiled coil</keyword>
<feature type="compositionally biased region" description="Polar residues" evidence="2">
    <location>
        <begin position="1656"/>
        <end position="1665"/>
    </location>
</feature>
<name>A0A0K6S965_9ALVE</name>
<gene>
    <name evidence="3" type="ORF">Cvel_7475.t2.CR1</name>
</gene>
<feature type="region of interest" description="Disordered" evidence="2">
    <location>
        <begin position="3330"/>
        <end position="3374"/>
    </location>
</feature>
<feature type="region of interest" description="Disordered" evidence="2">
    <location>
        <begin position="4786"/>
        <end position="4944"/>
    </location>
</feature>
<feature type="compositionally biased region" description="Acidic residues" evidence="2">
    <location>
        <begin position="659"/>
        <end position="670"/>
    </location>
</feature>
<feature type="compositionally biased region" description="Basic and acidic residues" evidence="2">
    <location>
        <begin position="2970"/>
        <end position="2981"/>
    </location>
</feature>
<feature type="compositionally biased region" description="Gly residues" evidence="2">
    <location>
        <begin position="3639"/>
        <end position="3649"/>
    </location>
</feature>
<feature type="compositionally biased region" description="Low complexity" evidence="2">
    <location>
        <begin position="1709"/>
        <end position="1727"/>
    </location>
</feature>
<feature type="compositionally biased region" description="Basic and acidic residues" evidence="2">
    <location>
        <begin position="3599"/>
        <end position="3608"/>
    </location>
</feature>
<feature type="region of interest" description="Disordered" evidence="2">
    <location>
        <begin position="2788"/>
        <end position="2863"/>
    </location>
</feature>
<feature type="region of interest" description="Disordered" evidence="2">
    <location>
        <begin position="1880"/>
        <end position="1937"/>
    </location>
</feature>
<feature type="compositionally biased region" description="Polar residues" evidence="2">
    <location>
        <begin position="4608"/>
        <end position="4617"/>
    </location>
</feature>
<feature type="compositionally biased region" description="Low complexity" evidence="2">
    <location>
        <begin position="4864"/>
        <end position="4877"/>
    </location>
</feature>
<feature type="region of interest" description="Disordered" evidence="2">
    <location>
        <begin position="4012"/>
        <end position="4044"/>
    </location>
</feature>
<feature type="compositionally biased region" description="Low complexity" evidence="2">
    <location>
        <begin position="3613"/>
        <end position="3631"/>
    </location>
</feature>
<feature type="compositionally biased region" description="Basic and acidic residues" evidence="2">
    <location>
        <begin position="2843"/>
        <end position="2855"/>
    </location>
</feature>
<feature type="compositionally biased region" description="Low complexity" evidence="2">
    <location>
        <begin position="3432"/>
        <end position="3446"/>
    </location>
</feature>
<feature type="compositionally biased region" description="Basic and acidic residues" evidence="2">
    <location>
        <begin position="4734"/>
        <end position="4750"/>
    </location>
</feature>
<evidence type="ECO:0000256" key="2">
    <source>
        <dbReference type="SAM" id="MobiDB-lite"/>
    </source>
</evidence>
<feature type="compositionally biased region" description="Polar residues" evidence="2">
    <location>
        <begin position="2107"/>
        <end position="2121"/>
    </location>
</feature>
<feature type="region of interest" description="Disordered" evidence="2">
    <location>
        <begin position="4973"/>
        <end position="4994"/>
    </location>
</feature>
<evidence type="ECO:0008006" key="4">
    <source>
        <dbReference type="Google" id="ProtNLM"/>
    </source>
</evidence>
<accession>A0A0K6S965</accession>
<feature type="region of interest" description="Disordered" evidence="2">
    <location>
        <begin position="1632"/>
        <end position="1797"/>
    </location>
</feature>
<evidence type="ECO:0000256" key="1">
    <source>
        <dbReference type="SAM" id="Coils"/>
    </source>
</evidence>
<feature type="region of interest" description="Disordered" evidence="2">
    <location>
        <begin position="3973"/>
        <end position="3997"/>
    </location>
</feature>
<dbReference type="InterPro" id="IPR011009">
    <property type="entry name" value="Kinase-like_dom_sf"/>
</dbReference>
<feature type="compositionally biased region" description="Polar residues" evidence="2">
    <location>
        <begin position="3976"/>
        <end position="3986"/>
    </location>
</feature>
<sequence>MDCRFFLGLDEAPRDVTLRQIRSDIVSSRTRQNYTCITPSKEYLEDIGAFIRAKQDWASLSYHPNVHQLYFGRECLISSQNELASQKIWRLFAQYVEVVDPDILTLADTVSGFCIDTCDSVSALAQFEKRFLDAGVQLACAVTQAHSHGIIHMAVHAKNVLVSPRVNLASPRFSVDNSDGGGGGEGGNVPPRDEVDLASSIVARRMRTKNMFSSALSGLSEADLGLKPSKESFDIPLQLRLSNFLCSTPLLSSDEGKLFEVLELVDVCLVLLHLATSLSFEEFCKVGLDAQQNELSNSHGSVNSKRSFASFCGRLSISARREGDGGGTRRGGGSVRKSVLLNLGVSSMEDEERARLRAEKERERAEREQEGAHMEPDKFLQRELPHARIQLAGRFAQALQAAEDSRSRDLLREFEGQKKKGRKGKLVEWQRTLTGVSTSVDADRFQKRPDKDVVTTPSSLHLPLPHETSGLSHSPGTASSKEKHVELQDAGSSASEGSTNRHSESHLGRSVGDSSPTAHIRGILSAKPSENNEDASRSSRLLAHTKSLRFAERTDEGGPEGESLMIGSLSMDLEEEKRKAEAREKKNEDIARRERVNRVIRFRTFVMDWNQVEQFFFWAVEVMRDVAFDMSGRTLWKVPGCDDEGEEYQLTVRGKNEGWDDEDDEEDDLSSGEREDLTGIEKRIQTFLIMTARVILDATKRLIAVLESQPEKELRALGQRVNKATEIEAYLEFIENENESDRLKGKEEKMPDGEKEKMEMGKGCTAEWLLDGLFDSLQQAGAPAGHHILPHRLSSDERKFFASRGLLMRGLCLMEAQKCRTALRMFEVARSYDSSFIEAAVNAVLLRFSLEAREREGDLGELDGLLAEGCDELLEDFRTGGERTRGGETGTIAAPLRTVSKRGSVGSQNKMDDVSERRLWDPWACQAPLVSFGRLGLLKDLYGLPGPAAEAEGSRVLSLFGELQSLPVSTVRDAAAVAALLKGGWLIEAALIADRGLARVKGLAPARVLTPFEVAPSGRNSKSGLGLVHMADLPFVSFLLQAHAALVRLFSEVNIFAVLSPLCGLPTLYFTHSSRATASIPNGVAIPPGTNASQMPRLKKRLGASVTLQGHNETSEGSGAKSSFLFAKETLDVDASFASAVREASTGLRQFPLEHVHVHFCSPDYILLHGGAFSVACAHESKCGRAAPGHIKETTSLLLHVSKQRHDFWLLEMQPPSSCPIARLMVSLPSRRVLVVLYVNGDLQTFDLENKRTAFGLLRSQGLLGQEATQNDGVPSFHFLKPAKPLLLPRRLTDQIRDLIQGDNRVCLEAYNRRLRLRTKQKPRLFRARVSASPSRSRRETTNIRGEEIFQEDEDEEEGGFILNNLTVPHLEHVNCLDMAQTAELYASPNACVVFLFRDRWRAPQRFGTESSQIVEDELDYANSDPSTLTTLRVAQLRLKEGRVYGQHILTVKYEDTDTEMMAQKQKGKKTAPYGGNQGDNLAGAAGLNRDDTAAAKRASTVQQHTGGVIDGDPGGGAFDLRRVKRWTAFVGAHLLWSAKEVIVVTSSSLVWYPLDDAALKGSRSALERQDITASRVEKVPYGVVQSAVSSCKTAIFCLNLRGTVTVAHVSTGVPLFQTMLQLPARPSLSQNASRMRVAAQQKAADTQSGGFGAAGTQSRKSSLSPRARDRKRSHSAVSARARRSMSDRKSINSARSSAIGRYTHSEDSSSSSSAHSGSLSSDSSDSSADDRSVFRVTSLRPPKHSNGGSSAIRSIRQSMISTSSAGRKSIRNTLRSFGRRPTNLIDSQGGEGEMTNEKAGGELREAATLREAAAERHLWIAPGASPGTLAVGDGSTVRFYKMDASWADPDWVAEKMMLVAESHGQSAVSQLAELAVPLRSQKAETSTNEKGGEDKPGGGQKGKPRGEKGGEAGGGSDPLASSAAQSASFQPSRNRESRLLSSGEAVPLVPYTVAEIPAAFVEVAALMGGGGGTLTTFLVAFTSAGRFHLLPAAVALSSVWEANCPLSSTLAQGESELRLRFGFAAAAEEGENEEEDSSEGTSSSTADSQGSSSLSGFSVGDDDMIASLPSRGTLRTTLASVMPLSDGGRGSVNPASSVAQKWDRVTATQPGEEGTSSARRSTALAVKPAAVSAAVELGRKLSRDVQRMAAPVAVGLHHLGLLHRSFVPFFLSMLSSQDGTAEADRLKNVRRSTVRGGEDASPGGGKRKRFELSQLPQHVVLGFRTEFEASTGWCRNPSVSFAPPTGGGDLKEREGADPLSACLSDLCSLFLAAKAHAEPRYDLLSWRPARHVGRPGETGKYGSSGGMLPSLSVFRESVRKRETDGALLWKTAAEDPPGAEFLEVSESDGTRGWTNNQPSAASARSKTLWRKVQRYFNFDRAEFNQPNLPKDKKGKPGEARPVIEISVPAGNPSMSPLTVCREILRYLFALIEVDSSANASALWDLFSSCSLPASAVPARERWTLALNKWRDERRPTNGLLLNLRLLRGVMPSAAPSIPLQSLPRWNEIGGLLKAHSTVQISVRASHPVITSLWPKALRRPYFWPDLGEALNAVSPFQILTNGGKAMSAATGDRPPLHWMANLHQITLLQTLSPRVIEEKIAGFSFPELPTSPRMSHFYRGGVTGGRRLTKLENAKAKTRLERERQQIRDARRMLKDSTTVTSVAVSDSGRRLAVGFLGGRVDFYSDHNLAPIETESEINNTRSPAVAKSAQAVLTGDLQFGRFQKILSINAHGDELVPNNEARQSSGSTLSFFPNVLLDLSGSGRTAVTASRTVRVWDVEAGGRMEAEMKWPSPSSGGGGKENSNSLKVPAGAAPRQASPVVSSPDKFDLPRGDAAGGGSLHGKDDERAGRTEFKPQQQQQQQSLSLPALALCVTTEAHQICVCTREALNVWSGGTLIFSCAFGSSIRALVKLASLARTRQMSEKIESEIQSRQAEFQAFVATQGTGKSFRSPRNATAAAEKQPGAASGDKRRADGRGAGEDEAPIMEDQWDDWALASQSWHASHFSLSPSGNFGVLCLDSKRVFLFLQDSLMSSGEDQGGGGQSPTQVQSSSAAQEIIRSVEPSDWPASPRARRAAGRRMEGRTATAENPKNGGRGGTPQGGQNEIMSATAGPDSNAAHRLRMRGLTATLSQSNSMAQSFHQLSLPAGDSKARGRGGKRLLDYSTVTIATTKSTVFRSILALNPQAHKNGLINWVGVSSDFVALHTNSELLLWNTSRLQRMKHFSVSLNNPSPSPLSNHGFPLQPQLMSPLPSSFRSTETPSPLTSPPLGLPPRMASAPLHLRRPSSAASVFQAEQRKASITIRNQASADALTPSSPRKALRTFLQREAQTLPPRPRTASVSSSRRGSSRRASKVSSRKNSAAPSPSPGSGLISPMAAVLAARRLSNNLAFDTGSNGSSQRSSFNLPQQQRRGSKASYLFSPGLHADDGSVSSASSNRRASVSPNRRRMSLAGGRRRKSIFSKAAAVEGDGLADKLAGESALLIGSLPKAIQSVDYRVMSAFPDESFSLPFGHSSMVVPDVGTPGRPFCTAGGTAANTGSVMSGKRSELGSLRLSIDQHAITVVDRVARTVAVYALPPSLLKAGASVLVSQQKRKVREAEGADGTRRRSRTGATPTGAAAAASGTAGPSKILPGVGVREGGGGGGGQEAKDGQQKMKQGKGTLPVGWDRPEPPALKRVCFIAAPRVCDCVLLPGFGRLLLIEEVQTSSQAVERGCELVDPLSVPRENEKDTVGAFTRQQILANASPRGPPAGTYGDPQGRSLRAGGGRVHGASVTAVAHFLRVLLLQWNISASLHEAYRGLKDFLSGLTQIETQTVSLHRQSQRPGARDQADGSNGAGSPRNGPEGPEGGGDEKRDIEREKEKEALADKGMFTFGAGEAAYRMLKIALQQSLCNRDEDNDDENRLDWEEQERLVIFLRKAGKKALLRCPQGPTKRGPGRAHHAEEKGSTEGPIIMSPRLGPVRSLHVTVFSLGRRSQNDPTNSKKPNKMQGGKNAGTQFLKLARKSIKSLRTMPTQQLTEGLKKSSSKKPQSRKQNQEKTATLVKRPLRPYRSSLHSLLNNFFENFQLHRQKLLTNPQHLVKLLRPSAVRQSQNPEKILRRLRRTIEGRTESEPAPADVFHSKSAGARISRALSWVLELAAQGCQAPPIFDAPVVPPATTFIPSQTNPHTVIRFQGSCILPVSNRWLPSNLKRPRMAPMALPDAPAEDLESTPSLNSDSSATPQRNLQQQNKYALPWRMSNFLEEPCDRPCPFALSPSDTVVPSDRPERLTVPRSTLPHSPSLWALAGRTGGFFQTTRGTYPRKQKDETFEKRFLRTTAGAFWATEASGNLLKEGKDPSSTLPSLLLTKSEKSHTEVAGQSKVQKEGGSRVPSPAPRKVARALLHGARGPLGILEVLERSRCLRIGGTLKENPDFPDLRRMQEAHIVFPSSAKRERRHSKSVKLAAAPLTFLRPGMPSFDESEGDLSEWENENEENPNCQKDPKYNKSGHRNVRKVSEGWMPNATKGRALARQKRRREIEAKRQAASRKDHNRTSSLSSPRRNNELSKGFSAFTDAGRSRELGPENDEGDPLALLFPFSGSPTPVTLSMKHPLTSSLPNKAEAKGPNSSGSSQQNAPLLTAGALSLLNRTFDKKNSQDLPRRQSVSSYQGSERSLNSGKSKLSLTFNPGRAKTSMARQSDGAYSRRRGKLVAKRGPVWSPKSGRTPFQLHRQSPPWITGSRRALRVLLSQPDPRKTANRKGKDGEQTKRARQSLRSGQGEGLSVGRARSLSRLTAVRRSISDTQRESFFGQRPRMSIATGSSNNSRASLKPAAAAASGSATLELDSPSLPDATQKGSAPQGAASRARNLSLARPNLPSSQRPSFSQKLPLSSSSPTMDNDSPTPVQAKEKEGANPVPPLSLSFSGSLQFQRGISDKNSQGSAAPSGSSPSASGLRGARPLPVPLALSESGTLNNAVATSRGEAGLLQRFKSDGGARGGGNAMTGTFRQGGRGNLSNATARNQHSAANAATAARGGPSDVTRAKMMGLSVVPPRGPKCMRQTFHAVRLKHGETDNRSDPLNPPLMMSGRGGNRQEPLPSQTQSGQGVSSIRSLGAAEKKGVRMSVRIADLSIESPPKGKHQPIGRNVQPDQKTAGAPFTAETASAARYTFQVPPSGRHR</sequence>
<feature type="compositionally biased region" description="Low complexity" evidence="2">
    <location>
        <begin position="3360"/>
        <end position="3373"/>
    </location>
</feature>
<feature type="region of interest" description="Disordered" evidence="2">
    <location>
        <begin position="4634"/>
        <end position="4768"/>
    </location>
</feature>
<feature type="region of interest" description="Disordered" evidence="2">
    <location>
        <begin position="2028"/>
        <end position="2055"/>
    </location>
</feature>
<feature type="region of interest" description="Disordered" evidence="2">
    <location>
        <begin position="3393"/>
        <end position="3416"/>
    </location>
</feature>
<feature type="compositionally biased region" description="Basic and acidic residues" evidence="2">
    <location>
        <begin position="3853"/>
        <end position="3869"/>
    </location>
</feature>
<feature type="region of interest" description="Disordered" evidence="2">
    <location>
        <begin position="652"/>
        <end position="675"/>
    </location>
</feature>
<feature type="region of interest" description="Disordered" evidence="2">
    <location>
        <begin position="4457"/>
        <end position="4617"/>
    </location>
</feature>
<feature type="compositionally biased region" description="Low complexity" evidence="2">
    <location>
        <begin position="4922"/>
        <end position="4935"/>
    </location>
</feature>
<feature type="region of interest" description="Disordered" evidence="2">
    <location>
        <begin position="546"/>
        <end position="581"/>
    </location>
</feature>
<feature type="region of interest" description="Disordered" evidence="2">
    <location>
        <begin position="440"/>
        <end position="518"/>
    </location>
</feature>
<reference evidence="3" key="1">
    <citation type="submission" date="2014-11" db="EMBL/GenBank/DDBJ databases">
        <title>Molecular phylogeny of cliff fern family Woodsiaceae with morphological implications.</title>
        <authorList>
            <person name="Shao Y.-Z."/>
            <person name="Wei R."/>
            <person name="Zhang X.-C."/>
        </authorList>
    </citation>
    <scope>NUCLEOTIDE SEQUENCE</scope>
</reference>
<feature type="region of interest" description="Disordered" evidence="2">
    <location>
        <begin position="2947"/>
        <end position="2987"/>
    </location>
</feature>
<feature type="region of interest" description="Disordered" evidence="2">
    <location>
        <begin position="3929"/>
        <end position="3960"/>
    </location>
</feature>